<evidence type="ECO:0008006" key="5">
    <source>
        <dbReference type="Google" id="ProtNLM"/>
    </source>
</evidence>
<reference evidence="3" key="1">
    <citation type="submission" date="2021-11" db="EMBL/GenBank/DDBJ databases">
        <title>Streptomyces corallinus and Kineosporia corallina sp. nov., two new coral-derived marine actinobacteria.</title>
        <authorList>
            <person name="Buangrab K."/>
            <person name="Sutthacheep M."/>
            <person name="Yeemin T."/>
            <person name="Harunari E."/>
            <person name="Igarashi Y."/>
            <person name="Sripreechasak P."/>
            <person name="Kanchanasin P."/>
            <person name="Tanasupawat S."/>
            <person name="Phongsopitanun W."/>
        </authorList>
    </citation>
    <scope>NUCLEOTIDE SEQUENCE</scope>
    <source>
        <strain evidence="3">JCM 31032</strain>
    </source>
</reference>
<keyword evidence="2" id="KW-0732">Signal</keyword>
<dbReference type="Proteomes" id="UP001138997">
    <property type="component" value="Unassembled WGS sequence"/>
</dbReference>
<organism evidence="3 4">
    <name type="scientific">Kineosporia babensis</name>
    <dbReference type="NCBI Taxonomy" id="499548"/>
    <lineage>
        <taxon>Bacteria</taxon>
        <taxon>Bacillati</taxon>
        <taxon>Actinomycetota</taxon>
        <taxon>Actinomycetes</taxon>
        <taxon>Kineosporiales</taxon>
        <taxon>Kineosporiaceae</taxon>
        <taxon>Kineosporia</taxon>
    </lineage>
</organism>
<name>A0A9X1SZD1_9ACTN</name>
<evidence type="ECO:0000313" key="4">
    <source>
        <dbReference type="Proteomes" id="UP001138997"/>
    </source>
</evidence>
<evidence type="ECO:0000256" key="1">
    <source>
        <dbReference type="SAM" id="MobiDB-lite"/>
    </source>
</evidence>
<evidence type="ECO:0000313" key="3">
    <source>
        <dbReference type="EMBL" id="MCD5311893.1"/>
    </source>
</evidence>
<feature type="chain" id="PRO_5040846419" description="Lipoprotein" evidence="2">
    <location>
        <begin position="24"/>
        <end position="169"/>
    </location>
</feature>
<dbReference type="EMBL" id="JAJOMB010000006">
    <property type="protein sequence ID" value="MCD5311893.1"/>
    <property type="molecule type" value="Genomic_DNA"/>
</dbReference>
<dbReference type="PROSITE" id="PS51257">
    <property type="entry name" value="PROKAR_LIPOPROTEIN"/>
    <property type="match status" value="1"/>
</dbReference>
<evidence type="ECO:0000256" key="2">
    <source>
        <dbReference type="SAM" id="SignalP"/>
    </source>
</evidence>
<feature type="signal peptide" evidence="2">
    <location>
        <begin position="1"/>
        <end position="23"/>
    </location>
</feature>
<comment type="caution">
    <text evidence="3">The sequence shown here is derived from an EMBL/GenBank/DDBJ whole genome shotgun (WGS) entry which is preliminary data.</text>
</comment>
<sequence>MFRARHSVLKAAVAIPVAALLLAGCGDGGDDEPADQASPSATQEATATPESTPSEESSPAAVDTSAALDELNAQLEQAAEQAGPEGFGAITCESVKGGVMGVTGGAADEAAVAEGLGQVLESVLKGAQRSSDSIKDADLDSTMEEQCPDVRADALKAAGAESMEDLLSK</sequence>
<accession>A0A9X1SZD1</accession>
<dbReference type="AlphaFoldDB" id="A0A9X1SZD1"/>
<feature type="region of interest" description="Disordered" evidence="1">
    <location>
        <begin position="28"/>
        <end position="64"/>
    </location>
</feature>
<proteinExistence type="predicted"/>
<dbReference type="RefSeq" id="WP_231441558.1">
    <property type="nucleotide sequence ID" value="NZ_JAJOMB010000006.1"/>
</dbReference>
<protein>
    <recommendedName>
        <fullName evidence="5">Lipoprotein</fullName>
    </recommendedName>
</protein>
<feature type="compositionally biased region" description="Low complexity" evidence="1">
    <location>
        <begin position="44"/>
        <end position="64"/>
    </location>
</feature>
<keyword evidence="4" id="KW-1185">Reference proteome</keyword>
<gene>
    <name evidence="3" type="ORF">LR394_13365</name>
</gene>